<protein>
    <submittedName>
        <fullName evidence="2">Uncharacterized protein</fullName>
    </submittedName>
</protein>
<keyword evidence="1" id="KW-0732">Signal</keyword>
<gene>
    <name evidence="2" type="ordered locus">Acid_3712</name>
</gene>
<dbReference type="STRING" id="234267.Acid_3712"/>
<dbReference type="EMBL" id="CP000473">
    <property type="protein sequence ID" value="ABJ84683.1"/>
    <property type="molecule type" value="Genomic_DNA"/>
</dbReference>
<dbReference type="InParanoid" id="Q020H0"/>
<evidence type="ECO:0000256" key="1">
    <source>
        <dbReference type="SAM" id="SignalP"/>
    </source>
</evidence>
<accession>Q020H0</accession>
<organism evidence="2">
    <name type="scientific">Solibacter usitatus (strain Ellin6076)</name>
    <dbReference type="NCBI Taxonomy" id="234267"/>
    <lineage>
        <taxon>Bacteria</taxon>
        <taxon>Pseudomonadati</taxon>
        <taxon>Acidobacteriota</taxon>
        <taxon>Terriglobia</taxon>
        <taxon>Bryobacterales</taxon>
        <taxon>Solibacteraceae</taxon>
        <taxon>Candidatus Solibacter</taxon>
    </lineage>
</organism>
<dbReference type="HOGENOM" id="CLU_386301_0_0_0"/>
<dbReference type="KEGG" id="sus:Acid_3712"/>
<dbReference type="AlphaFoldDB" id="Q020H0"/>
<reference evidence="2" key="1">
    <citation type="submission" date="2006-10" db="EMBL/GenBank/DDBJ databases">
        <title>Complete sequence of Solibacter usitatus Ellin6076.</title>
        <authorList>
            <consortium name="US DOE Joint Genome Institute"/>
            <person name="Copeland A."/>
            <person name="Lucas S."/>
            <person name="Lapidus A."/>
            <person name="Barry K."/>
            <person name="Detter J.C."/>
            <person name="Glavina del Rio T."/>
            <person name="Hammon N."/>
            <person name="Israni S."/>
            <person name="Dalin E."/>
            <person name="Tice H."/>
            <person name="Pitluck S."/>
            <person name="Thompson L.S."/>
            <person name="Brettin T."/>
            <person name="Bruce D."/>
            <person name="Han C."/>
            <person name="Tapia R."/>
            <person name="Gilna P."/>
            <person name="Schmutz J."/>
            <person name="Larimer F."/>
            <person name="Land M."/>
            <person name="Hauser L."/>
            <person name="Kyrpides N."/>
            <person name="Mikhailova N."/>
            <person name="Janssen P.H."/>
            <person name="Kuske C.R."/>
            <person name="Richardson P."/>
        </authorList>
    </citation>
    <scope>NUCLEOTIDE SEQUENCE</scope>
    <source>
        <strain evidence="2">Ellin6076</strain>
    </source>
</reference>
<proteinExistence type="predicted"/>
<feature type="signal peptide" evidence="1">
    <location>
        <begin position="1"/>
        <end position="20"/>
    </location>
</feature>
<dbReference type="eggNOG" id="COG4225">
    <property type="taxonomic scope" value="Bacteria"/>
</dbReference>
<feature type="chain" id="PRO_5004163043" evidence="1">
    <location>
        <begin position="21"/>
        <end position="715"/>
    </location>
</feature>
<evidence type="ECO:0000313" key="2">
    <source>
        <dbReference type="EMBL" id="ABJ84683.1"/>
    </source>
</evidence>
<dbReference type="OrthoDB" id="178826at2"/>
<sequence precursor="true">MSARKLKIVLPLLCAAALGAAEPAVIRTGFHLTARPWKPLNIERQNYLEVIEGLCRFSVRYQDASGAIIDPFLKREHQYATPYFAYAVGTLVEAGRARDLLPYGVKAMEHSTANFAGGRDAIPDQHGEFFIPALTEALEVYEKQVPAETLNRWRDRLKKPWREIVRGSLNNWETYKLKGEWLRAAHGLASREDAIATIEDSWKVRQRDHFTGDPWWLYHDRSSEPDTLSVEAVGRDNLLALVHLGYNGPSAQEMRNAVEKGTAFTLLLQDPTGQVPANGRTDDHVWVDVGYQLAFEVMAERAWERGDRELAGEFRHAALMAFANIARWRRTDPPWDGSYYITKNHFDPALRVGYQTATEYSNYSGSLMFHLAEAFHIRSAAIPERPAPSEVGGYAIATDSSYDSVFANAGGMYVQANLRGQEGESSGNYWTPLGVVRFARPGWDSRLGPSDGAQTKSGGVTFAPEFLEQGRWLRMGDLSARYRGVWTTQFVHPLLVRCAIEYRPLPGMTGPTFRNEFTVTPDGVLSVVTKTSRDESAWAITWPILENDGAALERSHAEGIQSVRYPGSGDEQNFLALGAATFEEGAVMRSTYGDLRPVRVRGESATFVYPRSAADPPAASVRQSLAIHGGDFSSVLGRVIGNTYSGRTSAGGQGRSIDIDGDGKADVTFDVECGFVLQLRQSVVVAAEADRDVTASIRGKRVLLKKYQPVTLGGR</sequence>
<name>Q020H0_SOLUE</name>